<sequence length="125" mass="14840">MRLKLILAYGSIAAIYGPRNLTVSFSFDARKHAQSKLIRVHITHFNTIVNTFIDTFINICIDTYVDAFVQHFNNTCIKQYPKYRQQRFSVIECYRIYISASYLDYSCFHYQFDILCPYIDDYYPG</sequence>
<organism evidence="1 2">
    <name type="scientific">Clonostachys byssicola</name>
    <dbReference type="NCBI Taxonomy" id="160290"/>
    <lineage>
        <taxon>Eukaryota</taxon>
        <taxon>Fungi</taxon>
        <taxon>Dikarya</taxon>
        <taxon>Ascomycota</taxon>
        <taxon>Pezizomycotina</taxon>
        <taxon>Sordariomycetes</taxon>
        <taxon>Hypocreomycetidae</taxon>
        <taxon>Hypocreales</taxon>
        <taxon>Bionectriaceae</taxon>
        <taxon>Clonostachys</taxon>
    </lineage>
</organism>
<proteinExistence type="predicted"/>
<dbReference type="EMBL" id="CABFNO020001555">
    <property type="protein sequence ID" value="CAH0000632.1"/>
    <property type="molecule type" value="Genomic_DNA"/>
</dbReference>
<reference evidence="1 2" key="2">
    <citation type="submission" date="2021-10" db="EMBL/GenBank/DDBJ databases">
        <authorList>
            <person name="Piombo E."/>
        </authorList>
    </citation>
    <scope>NUCLEOTIDE SEQUENCE [LARGE SCALE GENOMIC DNA]</scope>
</reference>
<reference evidence="2" key="1">
    <citation type="submission" date="2019-06" db="EMBL/GenBank/DDBJ databases">
        <authorList>
            <person name="Broberg M."/>
        </authorList>
    </citation>
    <scope>NUCLEOTIDE SEQUENCE [LARGE SCALE GENOMIC DNA]</scope>
</reference>
<dbReference type="AlphaFoldDB" id="A0A9N9YBI4"/>
<comment type="caution">
    <text evidence="1">The sequence shown here is derived from an EMBL/GenBank/DDBJ whole genome shotgun (WGS) entry which is preliminary data.</text>
</comment>
<gene>
    <name evidence="1" type="ORF">CBYS24578_00017618</name>
</gene>
<name>A0A9N9YBI4_9HYPO</name>
<evidence type="ECO:0000313" key="1">
    <source>
        <dbReference type="EMBL" id="CAH0000632.1"/>
    </source>
</evidence>
<evidence type="ECO:0000313" key="2">
    <source>
        <dbReference type="Proteomes" id="UP000754883"/>
    </source>
</evidence>
<keyword evidence="2" id="KW-1185">Reference proteome</keyword>
<dbReference type="Proteomes" id="UP000754883">
    <property type="component" value="Unassembled WGS sequence"/>
</dbReference>
<protein>
    <submittedName>
        <fullName evidence="1">Uncharacterized protein</fullName>
    </submittedName>
</protein>
<accession>A0A9N9YBI4</accession>